<comment type="similarity">
    <text evidence="1">Belongs to the bacterial solute-binding protein 3 family.</text>
</comment>
<dbReference type="Pfam" id="PF00497">
    <property type="entry name" value="SBP_bac_3"/>
    <property type="match status" value="1"/>
</dbReference>
<feature type="signal peptide" evidence="3">
    <location>
        <begin position="1"/>
        <end position="19"/>
    </location>
</feature>
<feature type="chain" id="PRO_5045800848" evidence="3">
    <location>
        <begin position="20"/>
        <end position="252"/>
    </location>
</feature>
<proteinExistence type="inferred from homology"/>
<dbReference type="InterPro" id="IPR001638">
    <property type="entry name" value="Solute-binding_3/MltF_N"/>
</dbReference>
<dbReference type="Proteomes" id="UP001528823">
    <property type="component" value="Unassembled WGS sequence"/>
</dbReference>
<protein>
    <submittedName>
        <fullName evidence="5">Transporter substrate-binding domain-containing protein</fullName>
    </submittedName>
</protein>
<reference evidence="5 6" key="1">
    <citation type="submission" date="2022-11" db="EMBL/GenBank/DDBJ databases">
        <title>Spartinivicinus poritis sp. nov., isolated from scleractinian coral Porites lutea.</title>
        <authorList>
            <person name="Zhang G."/>
            <person name="Cai L."/>
            <person name="Wei Q."/>
        </authorList>
    </citation>
    <scope>NUCLEOTIDE SEQUENCE [LARGE SCALE GENOMIC DNA]</scope>
    <source>
        <strain evidence="5 6">A2-2</strain>
    </source>
</reference>
<keyword evidence="6" id="KW-1185">Reference proteome</keyword>
<dbReference type="EMBL" id="JAPMOU010000009">
    <property type="protein sequence ID" value="MDE1462194.1"/>
    <property type="molecule type" value="Genomic_DNA"/>
</dbReference>
<name>A0ABT5UAP0_9GAMM</name>
<sequence length="252" mass="29649">MKNYFFILLLLYYSLSTKAQNFIELANGEWAPFLSQNLPYFGFASHIVTEAFAEEGIHTQYLFLPWGRAEHDVRTGKVSGSVVWMKTPEREKFAWFSKPVMSLGEVLYYRRDKQLNWKEFSDLYGLRFAIPLGSTLGGWHEHEGNDKIKFIRAKDIKHSLLLLLKQRVDGFPYNKMVADHVLRTEFPLEKDLLTHSEKIISKNIYRLMLSKKRSSNKKILMKFNKGLDTLMHSEKYRKMIESYNNGEYDSIK</sequence>
<evidence type="ECO:0000256" key="1">
    <source>
        <dbReference type="ARBA" id="ARBA00010333"/>
    </source>
</evidence>
<dbReference type="SUPFAM" id="SSF53850">
    <property type="entry name" value="Periplasmic binding protein-like II"/>
    <property type="match status" value="1"/>
</dbReference>
<dbReference type="PANTHER" id="PTHR35936:SF25">
    <property type="entry name" value="ABC TRANSPORTER SUBSTRATE-BINDING PROTEIN"/>
    <property type="match status" value="1"/>
</dbReference>
<organism evidence="5 6">
    <name type="scientific">Spartinivicinus poritis</name>
    <dbReference type="NCBI Taxonomy" id="2994640"/>
    <lineage>
        <taxon>Bacteria</taxon>
        <taxon>Pseudomonadati</taxon>
        <taxon>Pseudomonadota</taxon>
        <taxon>Gammaproteobacteria</taxon>
        <taxon>Oceanospirillales</taxon>
        <taxon>Zooshikellaceae</taxon>
        <taxon>Spartinivicinus</taxon>
    </lineage>
</organism>
<feature type="domain" description="Solute-binding protein family 3/N-terminal" evidence="4">
    <location>
        <begin position="29"/>
        <end position="244"/>
    </location>
</feature>
<accession>A0ABT5UAP0</accession>
<dbReference type="RefSeq" id="WP_274688553.1">
    <property type="nucleotide sequence ID" value="NZ_JAPMOU010000009.1"/>
</dbReference>
<evidence type="ECO:0000313" key="6">
    <source>
        <dbReference type="Proteomes" id="UP001528823"/>
    </source>
</evidence>
<comment type="caution">
    <text evidence="5">The sequence shown here is derived from an EMBL/GenBank/DDBJ whole genome shotgun (WGS) entry which is preliminary data.</text>
</comment>
<evidence type="ECO:0000256" key="3">
    <source>
        <dbReference type="SAM" id="SignalP"/>
    </source>
</evidence>
<keyword evidence="2 3" id="KW-0732">Signal</keyword>
<evidence type="ECO:0000256" key="2">
    <source>
        <dbReference type="ARBA" id="ARBA00022729"/>
    </source>
</evidence>
<evidence type="ECO:0000259" key="4">
    <source>
        <dbReference type="Pfam" id="PF00497"/>
    </source>
</evidence>
<evidence type="ECO:0000313" key="5">
    <source>
        <dbReference type="EMBL" id="MDE1462194.1"/>
    </source>
</evidence>
<dbReference type="PANTHER" id="PTHR35936">
    <property type="entry name" value="MEMBRANE-BOUND LYTIC MUREIN TRANSGLYCOSYLASE F"/>
    <property type="match status" value="1"/>
</dbReference>
<dbReference type="Gene3D" id="3.40.190.10">
    <property type="entry name" value="Periplasmic binding protein-like II"/>
    <property type="match status" value="2"/>
</dbReference>
<gene>
    <name evidence="5" type="ORF">ORQ98_09435</name>
</gene>